<comment type="caution">
    <text evidence="2">The sequence shown here is derived from an EMBL/GenBank/DDBJ whole genome shotgun (WGS) entry which is preliminary data.</text>
</comment>
<accession>A0ABD3L9G6</accession>
<evidence type="ECO:0000313" key="2">
    <source>
        <dbReference type="EMBL" id="KAL3748168.1"/>
    </source>
</evidence>
<dbReference type="AlphaFoldDB" id="A0ABD3L9G6"/>
<protein>
    <submittedName>
        <fullName evidence="2">Uncharacterized protein</fullName>
    </submittedName>
</protein>
<evidence type="ECO:0000256" key="1">
    <source>
        <dbReference type="SAM" id="Phobius"/>
    </source>
</evidence>
<keyword evidence="1" id="KW-1133">Transmembrane helix</keyword>
<feature type="transmembrane region" description="Helical" evidence="1">
    <location>
        <begin position="66"/>
        <end position="85"/>
    </location>
</feature>
<name>A0ABD3L9G6_EUCGL</name>
<dbReference type="Proteomes" id="UP001634007">
    <property type="component" value="Unassembled WGS sequence"/>
</dbReference>
<keyword evidence="1" id="KW-0472">Membrane</keyword>
<keyword evidence="3" id="KW-1185">Reference proteome</keyword>
<proteinExistence type="predicted"/>
<sequence>MKGLGSNKRGRSNAGSSNAILELCCGDASGAAVVSGSAAGVGWRGHSGGWLAGNRDTGGKALRKRIVLSFFLCFFFFFPLSLPAARPPQVSFALCTPL</sequence>
<evidence type="ECO:0000313" key="3">
    <source>
        <dbReference type="Proteomes" id="UP001634007"/>
    </source>
</evidence>
<dbReference type="EMBL" id="JBJKBG010000002">
    <property type="protein sequence ID" value="KAL3748168.1"/>
    <property type="molecule type" value="Genomic_DNA"/>
</dbReference>
<keyword evidence="1" id="KW-0812">Transmembrane</keyword>
<gene>
    <name evidence="2" type="ORF">ACJRO7_009407</name>
</gene>
<organism evidence="2 3">
    <name type="scientific">Eucalyptus globulus</name>
    <name type="common">Tasmanian blue gum</name>
    <dbReference type="NCBI Taxonomy" id="34317"/>
    <lineage>
        <taxon>Eukaryota</taxon>
        <taxon>Viridiplantae</taxon>
        <taxon>Streptophyta</taxon>
        <taxon>Embryophyta</taxon>
        <taxon>Tracheophyta</taxon>
        <taxon>Spermatophyta</taxon>
        <taxon>Magnoliopsida</taxon>
        <taxon>eudicotyledons</taxon>
        <taxon>Gunneridae</taxon>
        <taxon>Pentapetalae</taxon>
        <taxon>rosids</taxon>
        <taxon>malvids</taxon>
        <taxon>Myrtales</taxon>
        <taxon>Myrtaceae</taxon>
        <taxon>Myrtoideae</taxon>
        <taxon>Eucalypteae</taxon>
        <taxon>Eucalyptus</taxon>
    </lineage>
</organism>
<reference evidence="2 3" key="1">
    <citation type="submission" date="2024-11" db="EMBL/GenBank/DDBJ databases">
        <title>Chromosome-level genome assembly of Eucalyptus globulus Labill. provides insights into its genome evolution.</title>
        <authorList>
            <person name="Li X."/>
        </authorList>
    </citation>
    <scope>NUCLEOTIDE SEQUENCE [LARGE SCALE GENOMIC DNA]</scope>
    <source>
        <strain evidence="2">CL2024</strain>
        <tissue evidence="2">Fresh tender leaves</tissue>
    </source>
</reference>